<dbReference type="GO" id="GO:0000272">
    <property type="term" value="P:polysaccharide catabolic process"/>
    <property type="evidence" value="ECO:0007669"/>
    <property type="project" value="UniProtKB-KW"/>
</dbReference>
<dbReference type="InterPro" id="IPR013780">
    <property type="entry name" value="Glyco_hydro_b"/>
</dbReference>
<dbReference type="CDD" id="cd00161">
    <property type="entry name" value="beta-trefoil_Ricin-like"/>
    <property type="match status" value="1"/>
</dbReference>
<evidence type="ECO:0000256" key="11">
    <source>
        <dbReference type="ARBA" id="ARBA00023295"/>
    </source>
</evidence>
<dbReference type="CDD" id="cd14792">
    <property type="entry name" value="GH27"/>
    <property type="match status" value="1"/>
</dbReference>
<evidence type="ECO:0000313" key="17">
    <source>
        <dbReference type="Proteomes" id="UP000663852"/>
    </source>
</evidence>
<feature type="chain" id="PRO_5032269917" description="Alpha-galactosidase" evidence="14">
    <location>
        <begin position="21"/>
        <end position="544"/>
    </location>
</feature>
<dbReference type="AlphaFoldDB" id="A0A814MD04"/>
<protein>
    <recommendedName>
        <fullName evidence="4 13">Alpha-galactosidase</fullName>
        <ecNumber evidence="13">3.2.1.-</ecNumber>
    </recommendedName>
</protein>
<comment type="subunit">
    <text evidence="13">Homodimer.</text>
</comment>
<dbReference type="OrthoDB" id="5795902at2759"/>
<evidence type="ECO:0000256" key="2">
    <source>
        <dbReference type="ARBA" id="ARBA00004613"/>
    </source>
</evidence>
<dbReference type="Gene3D" id="3.20.20.70">
    <property type="entry name" value="Aldolase class I"/>
    <property type="match status" value="1"/>
</dbReference>
<dbReference type="Gene3D" id="2.80.10.50">
    <property type="match status" value="1"/>
</dbReference>
<dbReference type="PROSITE" id="PS50231">
    <property type="entry name" value="RICIN_B_LECTIN"/>
    <property type="match status" value="1"/>
</dbReference>
<evidence type="ECO:0000256" key="8">
    <source>
        <dbReference type="ARBA" id="ARBA00023157"/>
    </source>
</evidence>
<keyword evidence="6 14" id="KW-0732">Signal</keyword>
<dbReference type="InterPro" id="IPR000111">
    <property type="entry name" value="Glyco_hydro_27/36_CS"/>
</dbReference>
<evidence type="ECO:0000259" key="15">
    <source>
        <dbReference type="Pfam" id="PF17801"/>
    </source>
</evidence>
<evidence type="ECO:0000256" key="10">
    <source>
        <dbReference type="ARBA" id="ARBA00023277"/>
    </source>
</evidence>
<dbReference type="Gene3D" id="2.60.40.1180">
    <property type="entry name" value="Golgi alpha-mannosidase II"/>
    <property type="match status" value="1"/>
</dbReference>
<dbReference type="PANTHER" id="PTHR11452:SF75">
    <property type="entry name" value="ALPHA-GALACTOSIDASE MEL1"/>
    <property type="match status" value="1"/>
</dbReference>
<dbReference type="EC" id="3.2.1.-" evidence="13"/>
<comment type="catalytic activity">
    <reaction evidence="1">
        <text>Hydrolysis of terminal, non-reducing alpha-D-galactose residues in alpha-D-galactosides, including galactose oligosaccharides, galactomannans and galactolipids.</text>
        <dbReference type="EC" id="3.2.1.22"/>
    </reaction>
</comment>
<dbReference type="FunFam" id="2.60.40.1180:FF:000008">
    <property type="entry name" value="Alpha-galactosidase"/>
    <property type="match status" value="1"/>
</dbReference>
<accession>A0A814MD04</accession>
<dbReference type="PANTHER" id="PTHR11452">
    <property type="entry name" value="ALPHA-GALACTOSIDASE/ALPHA-N-ACETYLGALACTOSAMINIDASE"/>
    <property type="match status" value="1"/>
</dbReference>
<dbReference type="InterPro" id="IPR017853">
    <property type="entry name" value="GH"/>
</dbReference>
<comment type="similarity">
    <text evidence="3 13">Belongs to the glycosyl hydrolase 27 family.</text>
</comment>
<keyword evidence="9" id="KW-0325">Glycoprotein</keyword>
<keyword evidence="11 13" id="KW-0326">Glycosidase</keyword>
<dbReference type="SUPFAM" id="SSF51011">
    <property type="entry name" value="Glycosyl hydrolase domain"/>
    <property type="match status" value="1"/>
</dbReference>
<dbReference type="SUPFAM" id="SSF50370">
    <property type="entry name" value="Ricin B-like lectins"/>
    <property type="match status" value="1"/>
</dbReference>
<dbReference type="Pfam" id="PF17801">
    <property type="entry name" value="Melibiase_C"/>
    <property type="match status" value="1"/>
</dbReference>
<dbReference type="PRINTS" id="PR00740">
    <property type="entry name" value="GLHYDRLASE27"/>
</dbReference>
<dbReference type="Proteomes" id="UP000663852">
    <property type="component" value="Unassembled WGS sequence"/>
</dbReference>
<dbReference type="InterPro" id="IPR041233">
    <property type="entry name" value="Melibiase_C"/>
</dbReference>
<dbReference type="FunFam" id="3.20.20.70:FF:000197">
    <property type="entry name" value="Alpha-galactosidase"/>
    <property type="match status" value="1"/>
</dbReference>
<reference evidence="16" key="1">
    <citation type="submission" date="2021-02" db="EMBL/GenBank/DDBJ databases">
        <authorList>
            <person name="Nowell W R."/>
        </authorList>
    </citation>
    <scope>NUCLEOTIDE SEQUENCE</scope>
</reference>
<evidence type="ECO:0000256" key="14">
    <source>
        <dbReference type="SAM" id="SignalP"/>
    </source>
</evidence>
<keyword evidence="10" id="KW-0119">Carbohydrate metabolism</keyword>
<evidence type="ECO:0000256" key="7">
    <source>
        <dbReference type="ARBA" id="ARBA00022801"/>
    </source>
</evidence>
<proteinExistence type="inferred from homology"/>
<sequence>MMVRLLLIIYVLCFTQISHQLNNGLGRTPQMGWNSWNHFHCSINETTVRQTADGIVATGLAAAGYLYVNMDDCWQKSRDSQGTIQADPIAFPNGIPALADYVHSRKLKFGLYSGEQIRVEFFYLNEIHLDRGYKTCAGRPGSLGYETKDAITYAQWGVDYLKLDSCYTDGTPTEVEYSKMRDALNASGRAIFYSLCGGVTVNDAWPPKVGNSWRTTNDIQDNWFSMINNIDFNNYFTEKAGPGGWNDPDMLEIGNGGMTDTEYRTHFSLWSISKAPLIIGCDVTKMSAATIVTLTNREVIAVNQDPLGVQGKKIALFSAQLSNASSGVQVTNNTPAGNFDLRRRQWIYDVQDGSIRSAYSGKCLSIFRCNPGQPAHLFLDNCQIGDPHAQCQGKNQQWLANTTNQSIVSQMNGLCLAVDVYGNDGPAVNTFVCNRQENQIWMWNTTDGTLRNKHQNEYLVAPLELEIWAGPLQGGSQAVVLLNRGENDNEQITVNWTDIGLPMNQAATVRDLWAHQDLGIFTGNYTSSNIASHAAVMLNITLVK</sequence>
<keyword evidence="7 13" id="KW-0378">Hydrolase</keyword>
<dbReference type="EMBL" id="CAJNOJ010000088">
    <property type="protein sequence ID" value="CAF1077968.1"/>
    <property type="molecule type" value="Genomic_DNA"/>
</dbReference>
<evidence type="ECO:0000256" key="4">
    <source>
        <dbReference type="ARBA" id="ARBA00012755"/>
    </source>
</evidence>
<keyword evidence="8 13" id="KW-1015">Disulfide bond</keyword>
<evidence type="ECO:0000256" key="9">
    <source>
        <dbReference type="ARBA" id="ARBA00023180"/>
    </source>
</evidence>
<evidence type="ECO:0000256" key="1">
    <source>
        <dbReference type="ARBA" id="ARBA00001255"/>
    </source>
</evidence>
<feature type="signal peptide" evidence="14">
    <location>
        <begin position="1"/>
        <end position="20"/>
    </location>
</feature>
<evidence type="ECO:0000256" key="12">
    <source>
        <dbReference type="ARBA" id="ARBA00023326"/>
    </source>
</evidence>
<evidence type="ECO:0000256" key="13">
    <source>
        <dbReference type="RuleBase" id="RU361168"/>
    </source>
</evidence>
<keyword evidence="5" id="KW-0964">Secreted</keyword>
<dbReference type="InterPro" id="IPR035992">
    <property type="entry name" value="Ricin_B-like_lectins"/>
</dbReference>
<dbReference type="PROSITE" id="PS00512">
    <property type="entry name" value="ALPHA_GALACTOSIDASE"/>
    <property type="match status" value="1"/>
</dbReference>
<feature type="domain" description="Alpha galactosidase C-terminal" evidence="15">
    <location>
        <begin position="464"/>
        <end position="539"/>
    </location>
</feature>
<dbReference type="InterPro" id="IPR013785">
    <property type="entry name" value="Aldolase_TIM"/>
</dbReference>
<dbReference type="GO" id="GO:0005576">
    <property type="term" value="C:extracellular region"/>
    <property type="evidence" value="ECO:0007669"/>
    <property type="project" value="UniProtKB-SubCell"/>
</dbReference>
<comment type="subcellular location">
    <subcellularLocation>
        <location evidence="2">Secreted</location>
    </subcellularLocation>
</comment>
<dbReference type="Pfam" id="PF16499">
    <property type="entry name" value="Melibiase_2"/>
    <property type="match status" value="1"/>
</dbReference>
<dbReference type="GO" id="GO:0004557">
    <property type="term" value="F:alpha-galactosidase activity"/>
    <property type="evidence" value="ECO:0007669"/>
    <property type="project" value="UniProtKB-EC"/>
</dbReference>
<dbReference type="SUPFAM" id="SSF51445">
    <property type="entry name" value="(Trans)glycosidases"/>
    <property type="match status" value="1"/>
</dbReference>
<evidence type="ECO:0000313" key="16">
    <source>
        <dbReference type="EMBL" id="CAF1077968.1"/>
    </source>
</evidence>
<organism evidence="16 17">
    <name type="scientific">Adineta ricciae</name>
    <name type="common">Rotifer</name>
    <dbReference type="NCBI Taxonomy" id="249248"/>
    <lineage>
        <taxon>Eukaryota</taxon>
        <taxon>Metazoa</taxon>
        <taxon>Spiralia</taxon>
        <taxon>Gnathifera</taxon>
        <taxon>Rotifera</taxon>
        <taxon>Eurotatoria</taxon>
        <taxon>Bdelloidea</taxon>
        <taxon>Adinetida</taxon>
        <taxon>Adinetidae</taxon>
        <taxon>Adineta</taxon>
    </lineage>
</organism>
<gene>
    <name evidence="16" type="ORF">EDS130_LOCUS18800</name>
</gene>
<dbReference type="InterPro" id="IPR002241">
    <property type="entry name" value="Glyco_hydro_27"/>
</dbReference>
<evidence type="ECO:0000256" key="3">
    <source>
        <dbReference type="ARBA" id="ARBA00009743"/>
    </source>
</evidence>
<evidence type="ECO:0000256" key="6">
    <source>
        <dbReference type="ARBA" id="ARBA00022729"/>
    </source>
</evidence>
<keyword evidence="12" id="KW-0624">Polysaccharide degradation</keyword>
<comment type="caution">
    <text evidence="16">The sequence shown here is derived from an EMBL/GenBank/DDBJ whole genome shotgun (WGS) entry which is preliminary data.</text>
</comment>
<evidence type="ECO:0000256" key="5">
    <source>
        <dbReference type="ARBA" id="ARBA00022525"/>
    </source>
</evidence>
<name>A0A814MD04_ADIRI</name>